<dbReference type="AlphaFoldDB" id="A0A6A6UIR3"/>
<dbReference type="PANTHER" id="PTHR22760:SF2">
    <property type="entry name" value="ALPHA-1,2-MANNOSYLTRANSFERASE ALG9"/>
    <property type="match status" value="1"/>
</dbReference>
<keyword evidence="4 10" id="KW-0328">Glycosyltransferase</keyword>
<dbReference type="PANTHER" id="PTHR22760">
    <property type="entry name" value="GLYCOSYLTRANSFERASE"/>
    <property type="match status" value="1"/>
</dbReference>
<dbReference type="EMBL" id="MU004233">
    <property type="protein sequence ID" value="KAF2670958.1"/>
    <property type="molecule type" value="Genomic_DNA"/>
</dbReference>
<reference evidence="11" key="1">
    <citation type="journal article" date="2020" name="Stud. Mycol.">
        <title>101 Dothideomycetes genomes: a test case for predicting lifestyles and emergence of pathogens.</title>
        <authorList>
            <person name="Haridas S."/>
            <person name="Albert R."/>
            <person name="Binder M."/>
            <person name="Bloem J."/>
            <person name="Labutti K."/>
            <person name="Salamov A."/>
            <person name="Andreopoulos B."/>
            <person name="Baker S."/>
            <person name="Barry K."/>
            <person name="Bills G."/>
            <person name="Bluhm B."/>
            <person name="Cannon C."/>
            <person name="Castanera R."/>
            <person name="Culley D."/>
            <person name="Daum C."/>
            <person name="Ezra D."/>
            <person name="Gonzalez J."/>
            <person name="Henrissat B."/>
            <person name="Kuo A."/>
            <person name="Liang C."/>
            <person name="Lipzen A."/>
            <person name="Lutzoni F."/>
            <person name="Magnuson J."/>
            <person name="Mondo S."/>
            <person name="Nolan M."/>
            <person name="Ohm R."/>
            <person name="Pangilinan J."/>
            <person name="Park H.-J."/>
            <person name="Ramirez L."/>
            <person name="Alfaro M."/>
            <person name="Sun H."/>
            <person name="Tritt A."/>
            <person name="Yoshinaga Y."/>
            <person name="Zwiers L.-H."/>
            <person name="Turgeon B."/>
            <person name="Goodwin S."/>
            <person name="Spatafora J."/>
            <person name="Crous P."/>
            <person name="Grigoriev I."/>
        </authorList>
    </citation>
    <scope>NUCLEOTIDE SEQUENCE</scope>
    <source>
        <strain evidence="11">CBS 115976</strain>
    </source>
</reference>
<keyword evidence="7 10" id="KW-0256">Endoplasmic reticulum</keyword>
<feature type="transmembrane region" description="Helical" evidence="10">
    <location>
        <begin position="386"/>
        <end position="406"/>
    </location>
</feature>
<feature type="transmembrane region" description="Helical" evidence="10">
    <location>
        <begin position="64"/>
        <end position="85"/>
    </location>
</feature>
<comment type="subcellular location">
    <subcellularLocation>
        <location evidence="1 10">Endoplasmic reticulum membrane</location>
        <topology evidence="1 10">Multi-pass membrane protein</topology>
    </subcellularLocation>
</comment>
<comment type="pathway">
    <text evidence="2">Protein modification; protein glycosylation.</text>
</comment>
<evidence type="ECO:0000256" key="6">
    <source>
        <dbReference type="ARBA" id="ARBA00022692"/>
    </source>
</evidence>
<dbReference type="Proteomes" id="UP000799302">
    <property type="component" value="Unassembled WGS sequence"/>
</dbReference>
<evidence type="ECO:0000313" key="11">
    <source>
        <dbReference type="EMBL" id="KAF2670958.1"/>
    </source>
</evidence>
<proteinExistence type="inferred from homology"/>
<dbReference type="InterPro" id="IPR005599">
    <property type="entry name" value="GPI_mannosylTrfase"/>
</dbReference>
<evidence type="ECO:0000256" key="4">
    <source>
        <dbReference type="ARBA" id="ARBA00022676"/>
    </source>
</evidence>
<evidence type="ECO:0000256" key="1">
    <source>
        <dbReference type="ARBA" id="ARBA00004477"/>
    </source>
</evidence>
<gene>
    <name evidence="11" type="ORF">BT63DRAFT_204911</name>
</gene>
<evidence type="ECO:0000256" key="3">
    <source>
        <dbReference type="ARBA" id="ARBA00007063"/>
    </source>
</evidence>
<evidence type="ECO:0000256" key="2">
    <source>
        <dbReference type="ARBA" id="ARBA00004922"/>
    </source>
</evidence>
<name>A0A6A6UIR3_9PEZI</name>
<evidence type="ECO:0000256" key="9">
    <source>
        <dbReference type="ARBA" id="ARBA00023136"/>
    </source>
</evidence>
<dbReference type="Pfam" id="PF03901">
    <property type="entry name" value="Glyco_transf_22"/>
    <property type="match status" value="1"/>
</dbReference>
<feature type="transmembrane region" description="Helical" evidence="10">
    <location>
        <begin position="175"/>
        <end position="199"/>
    </location>
</feature>
<keyword evidence="5 11" id="KW-0808">Transferase</keyword>
<accession>A0A6A6UIR3</accession>
<evidence type="ECO:0000256" key="7">
    <source>
        <dbReference type="ARBA" id="ARBA00022824"/>
    </source>
</evidence>
<dbReference type="OrthoDB" id="497541at2759"/>
<keyword evidence="12" id="KW-1185">Reference proteome</keyword>
<feature type="transmembrane region" description="Helical" evidence="10">
    <location>
        <begin position="313"/>
        <end position="334"/>
    </location>
</feature>
<dbReference type="GO" id="GO:0005789">
    <property type="term" value="C:endoplasmic reticulum membrane"/>
    <property type="evidence" value="ECO:0007669"/>
    <property type="project" value="UniProtKB-SubCell"/>
</dbReference>
<sequence length="583" mass="65889">MQPDAIPRSTVFWYFFLAHLLAAALAPIQDCDEVFNYWEASHYLNHGYGFQTWEYSPVYAIRSWAYAGLHASLIAPFKIIMPMIFGTTAKSAEFFFLRTALAIVCSLAESRFFSVVTKVIHPRIALFFMLIMMTSAGMFHASTAYLPSSFAMYTTMMGAASFMDWQKDHAHLPSGIMWFSLGAVLGWPFAGALILPYMALEAFEACRNQTITSFIRATSLGGLRALLIVFWQSGIDIRLYDKVLSVPWNIVAYNVFGGSSKGPDIYGTETWHWYIQNLLINYHGWFLLALVSPVAIVIAQNPSWFNIRPVSKLFTGTLLTYTFPMFLWLAIFTLQPHKEERFMYPIYPLIAFNAAITFHFALQVIGNPPQKGLLARPLWILTKVPASLKLIITIGTLIGLIFISTLRTAGMVSGYSAPLKVYSPLEQIAQPGDTVCLGKEWYRFPSSYFLPQRVKAKFIKSAFSGLLPGEFNEIQDGRSGYVGARTIPTGMNDENVEDLGKYTDISKCNFVVDSYFPSSEPSDLEPNYVHDTKTWEQVKCEPFLDNGATSLIGRLIWTPPIDIPPFNKFKREWGEYCLLKRKV</sequence>
<dbReference type="GO" id="GO:0000026">
    <property type="term" value="F:alpha-1,2-mannosyltransferase activity"/>
    <property type="evidence" value="ECO:0007669"/>
    <property type="project" value="TreeGrafter"/>
</dbReference>
<organism evidence="11 12">
    <name type="scientific">Microthyrium microscopicum</name>
    <dbReference type="NCBI Taxonomy" id="703497"/>
    <lineage>
        <taxon>Eukaryota</taxon>
        <taxon>Fungi</taxon>
        <taxon>Dikarya</taxon>
        <taxon>Ascomycota</taxon>
        <taxon>Pezizomycotina</taxon>
        <taxon>Dothideomycetes</taxon>
        <taxon>Dothideomycetes incertae sedis</taxon>
        <taxon>Microthyriales</taxon>
        <taxon>Microthyriaceae</taxon>
        <taxon>Microthyrium</taxon>
    </lineage>
</organism>
<dbReference type="EC" id="2.4.1.-" evidence="10"/>
<protein>
    <recommendedName>
        <fullName evidence="10">Mannosyltransferase</fullName>
        <ecNumber evidence="10">2.4.1.-</ecNumber>
    </recommendedName>
</protein>
<feature type="transmembrane region" description="Helical" evidence="10">
    <location>
        <begin position="12"/>
        <end position="28"/>
    </location>
</feature>
<comment type="similarity">
    <text evidence="3 10">Belongs to the glycosyltransferase 22 family.</text>
</comment>
<feature type="transmembrane region" description="Helical" evidence="10">
    <location>
        <begin position="120"/>
        <end position="139"/>
    </location>
</feature>
<evidence type="ECO:0000256" key="10">
    <source>
        <dbReference type="RuleBase" id="RU363075"/>
    </source>
</evidence>
<feature type="transmembrane region" description="Helical" evidence="10">
    <location>
        <begin position="346"/>
        <end position="366"/>
    </location>
</feature>
<evidence type="ECO:0000256" key="5">
    <source>
        <dbReference type="ARBA" id="ARBA00022679"/>
    </source>
</evidence>
<keyword evidence="9 10" id="KW-0472">Membrane</keyword>
<evidence type="ECO:0000313" key="12">
    <source>
        <dbReference type="Proteomes" id="UP000799302"/>
    </source>
</evidence>
<evidence type="ECO:0000256" key="8">
    <source>
        <dbReference type="ARBA" id="ARBA00022989"/>
    </source>
</evidence>
<keyword evidence="8 10" id="KW-1133">Transmembrane helix</keyword>
<dbReference type="UniPathway" id="UPA00378"/>
<feature type="transmembrane region" description="Helical" evidence="10">
    <location>
        <begin position="91"/>
        <end position="108"/>
    </location>
</feature>
<keyword evidence="6 10" id="KW-0812">Transmembrane</keyword>
<feature type="transmembrane region" description="Helical" evidence="10">
    <location>
        <begin position="282"/>
        <end position="301"/>
    </location>
</feature>
<dbReference type="GO" id="GO:0006487">
    <property type="term" value="P:protein N-linked glycosylation"/>
    <property type="evidence" value="ECO:0007669"/>
    <property type="project" value="TreeGrafter"/>
</dbReference>